<reference evidence="4 5" key="1">
    <citation type="submission" date="2023-06" db="EMBL/GenBank/DDBJ databases">
        <authorList>
            <person name="Ye Y.-Q."/>
            <person name="Du Z.-J."/>
        </authorList>
    </citation>
    <scope>NUCLEOTIDE SEQUENCE [LARGE SCALE GENOMIC DNA]</scope>
    <source>
        <strain evidence="4 5">SDUM287046</strain>
    </source>
</reference>
<dbReference type="Gene3D" id="2.60.120.260">
    <property type="entry name" value="Galactose-binding domain-like"/>
    <property type="match status" value="1"/>
</dbReference>
<keyword evidence="1 2" id="KW-0732">Signal</keyword>
<evidence type="ECO:0000259" key="3">
    <source>
        <dbReference type="Pfam" id="PF18962"/>
    </source>
</evidence>
<protein>
    <submittedName>
        <fullName evidence="4">T9SS type A sorting domain-containing protein</fullName>
    </submittedName>
</protein>
<proteinExistence type="predicted"/>
<dbReference type="NCBIfam" id="TIGR04183">
    <property type="entry name" value="Por_Secre_tail"/>
    <property type="match status" value="1"/>
</dbReference>
<comment type="caution">
    <text evidence="4">The sequence shown here is derived from an EMBL/GenBank/DDBJ whole genome shotgun (WGS) entry which is preliminary data.</text>
</comment>
<evidence type="ECO:0000256" key="1">
    <source>
        <dbReference type="ARBA" id="ARBA00022729"/>
    </source>
</evidence>
<organism evidence="4 5">
    <name type="scientific">Aequorivita aurantiaca</name>
    <dbReference type="NCBI Taxonomy" id="3053356"/>
    <lineage>
        <taxon>Bacteria</taxon>
        <taxon>Pseudomonadati</taxon>
        <taxon>Bacteroidota</taxon>
        <taxon>Flavobacteriia</taxon>
        <taxon>Flavobacteriales</taxon>
        <taxon>Flavobacteriaceae</taxon>
        <taxon>Aequorivita</taxon>
    </lineage>
</organism>
<feature type="chain" id="PRO_5047374150" evidence="2">
    <location>
        <begin position="27"/>
        <end position="565"/>
    </location>
</feature>
<dbReference type="EMBL" id="JAUGQQ010000015">
    <property type="protein sequence ID" value="MDN3725386.1"/>
    <property type="molecule type" value="Genomic_DNA"/>
</dbReference>
<keyword evidence="5" id="KW-1185">Reference proteome</keyword>
<gene>
    <name evidence="4" type="ORF">QRD02_13440</name>
</gene>
<dbReference type="RefSeq" id="WP_290255477.1">
    <property type="nucleotide sequence ID" value="NZ_JAUGQQ010000015.1"/>
</dbReference>
<evidence type="ECO:0000256" key="2">
    <source>
        <dbReference type="SAM" id="SignalP"/>
    </source>
</evidence>
<name>A0ABT8DJ28_9FLAO</name>
<evidence type="ECO:0000313" key="5">
    <source>
        <dbReference type="Proteomes" id="UP001244787"/>
    </source>
</evidence>
<evidence type="ECO:0000313" key="4">
    <source>
        <dbReference type="EMBL" id="MDN3725386.1"/>
    </source>
</evidence>
<feature type="signal peptide" evidence="2">
    <location>
        <begin position="1"/>
        <end position="26"/>
    </location>
</feature>
<feature type="domain" description="Secretion system C-terminal sorting" evidence="3">
    <location>
        <begin position="491"/>
        <end position="562"/>
    </location>
</feature>
<dbReference type="Pfam" id="PF18962">
    <property type="entry name" value="Por_Secre_tail"/>
    <property type="match status" value="1"/>
</dbReference>
<dbReference type="InterPro" id="IPR026444">
    <property type="entry name" value="Secre_tail"/>
</dbReference>
<accession>A0ABT8DJ28</accession>
<dbReference type="Gene3D" id="2.60.40.10">
    <property type="entry name" value="Immunoglobulins"/>
    <property type="match status" value="1"/>
</dbReference>
<dbReference type="Proteomes" id="UP001244787">
    <property type="component" value="Unassembled WGS sequence"/>
</dbReference>
<dbReference type="InterPro" id="IPR013783">
    <property type="entry name" value="Ig-like_fold"/>
</dbReference>
<sequence length="565" mass="62723">MMKKLTTLSFPLFLLNMIFCGFSMSAQQTLYTEEFNYPQGELPPGWVIDADQPPEWDVNVSQIAGGTAPELYMGYGFQVGLSRLVSAPIDIDGHDKLALRYKQYLINYAADAGEIIGLDVTFDDGATWQPLWESLLGLMNIPQDEYVYYFNAPAGATEMKFAFRYDGNNNFINGWAIDDIVVEAVIDNDLVARKITGNNTPNIGAEATYTVTVENGGALSQNDYTVKLLNENGDVVASVAGEPIDFAEKIDYTLRFTPGNADLGGHTFIAKVESTDDAVLANNETSDFHVSVQYQDTEDIQIGDPNSTFATNDTPYDFFYKHSLTQTLYNAADITATQESINGLEYRAYFDNDTEDVAIQIYLGETTQSDMSTDWVAPSSFTLVYDGMVDFQKGLNNIYIPFNTTYEYTGDNLVVYANKSYPEQVLWVGFINTPDQNTPYSRVVYGDDQPYDAMNTPAGFPRWTSPNITLFFSSGELAVTANEINTNAVSVYPNPANAEVTLTKNQEISLEAVTIYDVTGRLIDSVDLNKMGQSKTIDISQLQSGIYFLRIKGENAILTKQLVKK</sequence>